<comment type="subcellular location">
    <subcellularLocation>
        <location evidence="1">Nucleus</location>
    </subcellularLocation>
</comment>
<dbReference type="GO" id="GO:0016592">
    <property type="term" value="C:mediator complex"/>
    <property type="evidence" value="ECO:0007669"/>
    <property type="project" value="InterPro"/>
</dbReference>
<proteinExistence type="predicted"/>
<evidence type="ECO:0000256" key="2">
    <source>
        <dbReference type="ARBA" id="ARBA00019695"/>
    </source>
</evidence>
<sequence>MSAKKDQGHISSYTRKLRENVKAILENYGEMLKAAKVRAAENLSKLVSDLKEFLILNDFSSVNDSCTQHISELAAAQAKNRAELEALYSQAAALAAGVAGQTVNPAAQPQSQELQQSQPVQPHRTM</sequence>
<evidence type="ECO:0000313" key="11">
    <source>
        <dbReference type="Proteomes" id="UP001174909"/>
    </source>
</evidence>
<evidence type="ECO:0000256" key="5">
    <source>
        <dbReference type="ARBA" id="ARBA00023242"/>
    </source>
</evidence>
<feature type="region of interest" description="Disordered" evidence="8">
    <location>
        <begin position="101"/>
        <end position="126"/>
    </location>
</feature>
<comment type="function">
    <text evidence="6">Component of the Mediator complex, a coactivator involved in the regulated transcription of nearly all RNA polymerase II-dependent genes. Mediator functions as a bridge to convey information from gene-specific regulatory proteins to the basal RNA polymerase II transcription machinery. Mediator is recruited to promoters by direct interactions with regulatory proteins and serves as a scaffold for the assembly of a functional preinitiation complex with RNA polymerase II and the general transcription factors.</text>
</comment>
<dbReference type="EMBL" id="CASHTH010001979">
    <property type="protein sequence ID" value="CAI8022811.1"/>
    <property type="molecule type" value="Genomic_DNA"/>
</dbReference>
<keyword evidence="4" id="KW-0804">Transcription</keyword>
<evidence type="ECO:0000313" key="9">
    <source>
        <dbReference type="EMBL" id="CAI8022807.1"/>
    </source>
</evidence>
<dbReference type="GO" id="GO:0003712">
    <property type="term" value="F:transcription coregulator activity"/>
    <property type="evidence" value="ECO:0007669"/>
    <property type="project" value="InterPro"/>
</dbReference>
<dbReference type="Pfam" id="PF06179">
    <property type="entry name" value="Med22"/>
    <property type="match status" value="1"/>
</dbReference>
<reference evidence="9" key="1">
    <citation type="submission" date="2023-03" db="EMBL/GenBank/DDBJ databases">
        <authorList>
            <person name="Steffen K."/>
            <person name="Cardenas P."/>
        </authorList>
    </citation>
    <scope>NUCLEOTIDE SEQUENCE</scope>
</reference>
<keyword evidence="3" id="KW-0805">Transcription regulation</keyword>
<dbReference type="PANTHER" id="PTHR12434">
    <property type="entry name" value="MEDIATOR OF RNA POLYMERASE II TRANSCRIPTION SUBUNIT 22"/>
    <property type="match status" value="1"/>
</dbReference>
<name>A0AA35S5B0_GEOBA</name>
<evidence type="ECO:0000256" key="7">
    <source>
        <dbReference type="ARBA" id="ARBA00031962"/>
    </source>
</evidence>
<keyword evidence="11" id="KW-1185">Reference proteome</keyword>
<evidence type="ECO:0000256" key="3">
    <source>
        <dbReference type="ARBA" id="ARBA00023015"/>
    </source>
</evidence>
<accession>A0AA35S5B0</accession>
<protein>
    <recommendedName>
        <fullName evidence="2">Mediator of RNA polymerase II transcription subunit 22</fullName>
    </recommendedName>
    <alternativeName>
        <fullName evidence="7">Mediator complex subunit 22</fullName>
    </alternativeName>
</protein>
<dbReference type="Proteomes" id="UP001174909">
    <property type="component" value="Unassembled WGS sequence"/>
</dbReference>
<keyword evidence="5" id="KW-0539">Nucleus</keyword>
<comment type="caution">
    <text evidence="9">The sequence shown here is derived from an EMBL/GenBank/DDBJ whole genome shotgun (WGS) entry which is preliminary data.</text>
</comment>
<dbReference type="InterPro" id="IPR009332">
    <property type="entry name" value="Med22"/>
</dbReference>
<evidence type="ECO:0000256" key="1">
    <source>
        <dbReference type="ARBA" id="ARBA00004123"/>
    </source>
</evidence>
<evidence type="ECO:0000256" key="4">
    <source>
        <dbReference type="ARBA" id="ARBA00023163"/>
    </source>
</evidence>
<dbReference type="EMBL" id="CASHTH010001979">
    <property type="protein sequence ID" value="CAI8022807.1"/>
    <property type="molecule type" value="Genomic_DNA"/>
</dbReference>
<evidence type="ECO:0000256" key="6">
    <source>
        <dbReference type="ARBA" id="ARBA00025687"/>
    </source>
</evidence>
<dbReference type="GO" id="GO:0006357">
    <property type="term" value="P:regulation of transcription by RNA polymerase II"/>
    <property type="evidence" value="ECO:0007669"/>
    <property type="project" value="InterPro"/>
</dbReference>
<dbReference type="AlphaFoldDB" id="A0AA35S5B0"/>
<evidence type="ECO:0000313" key="10">
    <source>
        <dbReference type="EMBL" id="CAI8022811.1"/>
    </source>
</evidence>
<gene>
    <name evidence="9" type="ORF">GBAR_LOCUS13354</name>
    <name evidence="10" type="ORF">GBAR_LOCUS13358</name>
</gene>
<dbReference type="PANTHER" id="PTHR12434:SF6">
    <property type="entry name" value="MEDIATOR OF RNA POLYMERASE II TRANSCRIPTION SUBUNIT 22"/>
    <property type="match status" value="1"/>
</dbReference>
<evidence type="ECO:0000256" key="8">
    <source>
        <dbReference type="SAM" id="MobiDB-lite"/>
    </source>
</evidence>
<organism evidence="9 11">
    <name type="scientific">Geodia barretti</name>
    <name type="common">Barrett's horny sponge</name>
    <dbReference type="NCBI Taxonomy" id="519541"/>
    <lineage>
        <taxon>Eukaryota</taxon>
        <taxon>Metazoa</taxon>
        <taxon>Porifera</taxon>
        <taxon>Demospongiae</taxon>
        <taxon>Heteroscleromorpha</taxon>
        <taxon>Tetractinellida</taxon>
        <taxon>Astrophorina</taxon>
        <taxon>Geodiidae</taxon>
        <taxon>Geodia</taxon>
    </lineage>
</organism>